<comment type="similarity">
    <text evidence="1 9">Belongs to the alkaline phosphatase family.</text>
</comment>
<feature type="binding site" evidence="8">
    <location>
        <position position="273"/>
    </location>
    <ligand>
        <name>Mg(2+)</name>
        <dbReference type="ChEBI" id="CHEBI:18420"/>
    </ligand>
</feature>
<feature type="binding site" evidence="8">
    <location>
        <position position="152"/>
    </location>
    <ligand>
        <name>Mg(2+)</name>
        <dbReference type="ChEBI" id="CHEBI:18420"/>
    </ligand>
</feature>
<dbReference type="STRING" id="1385512.N784_05995"/>
<evidence type="ECO:0000256" key="6">
    <source>
        <dbReference type="ARBA" id="ARBA00022842"/>
    </source>
</evidence>
<evidence type="ECO:0000256" key="4">
    <source>
        <dbReference type="ARBA" id="ARBA00022801"/>
    </source>
</evidence>
<evidence type="ECO:0000256" key="9">
    <source>
        <dbReference type="RuleBase" id="RU003946"/>
    </source>
</evidence>
<dbReference type="Pfam" id="PF00245">
    <property type="entry name" value="Alk_phosphatase"/>
    <property type="match status" value="1"/>
</dbReference>
<evidence type="ECO:0000256" key="5">
    <source>
        <dbReference type="ARBA" id="ARBA00022833"/>
    </source>
</evidence>
<dbReference type="CDD" id="cd16012">
    <property type="entry name" value="ALP"/>
    <property type="match status" value="1"/>
</dbReference>
<dbReference type="InterPro" id="IPR018299">
    <property type="entry name" value="Alkaline_phosphatase_AS"/>
</dbReference>
<dbReference type="GO" id="GO:0046872">
    <property type="term" value="F:metal ion binding"/>
    <property type="evidence" value="ECO:0007669"/>
    <property type="project" value="UniProtKB-KW"/>
</dbReference>
<dbReference type="RefSeq" id="WP_052127268.1">
    <property type="nucleotide sequence ID" value="NZ_AVPG01000016.1"/>
</dbReference>
<dbReference type="eggNOG" id="COG1785">
    <property type="taxonomic scope" value="Bacteria"/>
</dbReference>
<dbReference type="Gene3D" id="1.10.60.40">
    <property type="match status" value="1"/>
</dbReference>
<keyword evidence="4" id="KW-0378">Hydrolase</keyword>
<evidence type="ECO:0000256" key="7">
    <source>
        <dbReference type="PIRSR" id="PIRSR601952-1"/>
    </source>
</evidence>
<evidence type="ECO:0000313" key="10">
    <source>
        <dbReference type="EMBL" id="KGX86113.1"/>
    </source>
</evidence>
<evidence type="ECO:0000256" key="2">
    <source>
        <dbReference type="ARBA" id="ARBA00022553"/>
    </source>
</evidence>
<dbReference type="PRINTS" id="PR00113">
    <property type="entry name" value="ALKPHPHTASE"/>
</dbReference>
<evidence type="ECO:0000256" key="8">
    <source>
        <dbReference type="PIRSR" id="PIRSR601952-2"/>
    </source>
</evidence>
<dbReference type="GO" id="GO:0004035">
    <property type="term" value="F:alkaline phosphatase activity"/>
    <property type="evidence" value="ECO:0007669"/>
    <property type="project" value="TreeGrafter"/>
</dbReference>
<reference evidence="10 11" key="1">
    <citation type="submission" date="2013-08" db="EMBL/GenBank/DDBJ databases">
        <authorList>
            <person name="Huang J."/>
            <person name="Wang G."/>
        </authorList>
    </citation>
    <scope>NUCLEOTIDE SEQUENCE [LARGE SCALE GENOMIC DNA]</scope>
    <source>
        <strain evidence="10 11">JSM 072002</strain>
    </source>
</reference>
<keyword evidence="2" id="KW-0597">Phosphoprotein</keyword>
<dbReference type="Proteomes" id="UP000030401">
    <property type="component" value="Unassembled WGS sequence"/>
</dbReference>
<feature type="active site" description="Phosphoserine intermediate" evidence="7">
    <location>
        <position position="99"/>
    </location>
</feature>
<feature type="binding site" evidence="8">
    <location>
        <position position="50"/>
    </location>
    <ligand>
        <name>Mg(2+)</name>
        <dbReference type="ChEBI" id="CHEBI:18420"/>
    </ligand>
</feature>
<feature type="binding site" evidence="8">
    <location>
        <position position="282"/>
    </location>
    <ligand>
        <name>Zn(2+)</name>
        <dbReference type="ChEBI" id="CHEBI:29105"/>
        <label>2</label>
    </ligand>
</feature>
<evidence type="ECO:0000256" key="3">
    <source>
        <dbReference type="ARBA" id="ARBA00022723"/>
    </source>
</evidence>
<dbReference type="SUPFAM" id="SSF53649">
    <property type="entry name" value="Alkaline phosphatase-like"/>
    <property type="match status" value="1"/>
</dbReference>
<sequence length="473" mass="51824">MLNKNFSKKALSIVAATTIALTGFGQVAPTEVSAEEKEKEIKNVIFLIGDGMGPSYTTAYRYVKDDPETVMMEPTAFDPHLVGMQKVNPEDPEENITDSAAAATAMATGEKTYNGAVAVDNDKSEIKTVLEQSKENGMATGLVATSQINHATPASFGAHDEDRGNYNEIADDYYDLLINDEHQVDVMLGGGTDYFVREDRDLTEEFQADGYSYVTTKEELMADDNEQVLGLFAPVGLPKMIDRTEEVPSLEEMTTSALDRLSKDEDGFFLMVEGSQIDWAGHSNDIVGAMSEMEDFEKAFAAAIEFAEEDGETLVVTTADHSTGGLSIGVDGPYEFDPEAIKAAQRTPEFMAAEIEEGGDVEEVLNEYTEFDLTKEEIKSVKKAQKKLKKDEYAVTTAISTIFNERARAGWTTGGHTGVDVPVYAYGPGKERFAGTTDNTDQANTIFSILEENGEKEPEEKKNGFFNFFGLFN</sequence>
<feature type="binding site" evidence="8">
    <location>
        <position position="150"/>
    </location>
    <ligand>
        <name>Mg(2+)</name>
        <dbReference type="ChEBI" id="CHEBI:18420"/>
    </ligand>
</feature>
<organism evidence="10 11">
    <name type="scientific">Pontibacillus litoralis JSM 072002</name>
    <dbReference type="NCBI Taxonomy" id="1385512"/>
    <lineage>
        <taxon>Bacteria</taxon>
        <taxon>Bacillati</taxon>
        <taxon>Bacillota</taxon>
        <taxon>Bacilli</taxon>
        <taxon>Bacillales</taxon>
        <taxon>Bacillaceae</taxon>
        <taxon>Pontibacillus</taxon>
    </lineage>
</organism>
<name>A0A0A5G4N5_9BACI</name>
<dbReference type="AlphaFoldDB" id="A0A0A5G4N5"/>
<dbReference type="SMART" id="SM00098">
    <property type="entry name" value="alkPPc"/>
    <property type="match status" value="1"/>
</dbReference>
<feature type="binding site" evidence="8">
    <location>
        <position position="278"/>
    </location>
    <ligand>
        <name>Zn(2+)</name>
        <dbReference type="ChEBI" id="CHEBI:29105"/>
        <label>2</label>
    </ligand>
</feature>
<feature type="binding site" evidence="8">
    <location>
        <position position="416"/>
    </location>
    <ligand>
        <name>Zn(2+)</name>
        <dbReference type="ChEBI" id="CHEBI:29105"/>
        <label>2</label>
    </ligand>
</feature>
<comment type="caution">
    <text evidence="10">The sequence shown here is derived from an EMBL/GenBank/DDBJ whole genome shotgun (WGS) entry which is preliminary data.</text>
</comment>
<comment type="cofactor">
    <cofactor evidence="8">
        <name>Mg(2+)</name>
        <dbReference type="ChEBI" id="CHEBI:18420"/>
    </cofactor>
    <text evidence="8">Binds 1 Mg(2+) ion.</text>
</comment>
<dbReference type="InterPro" id="IPR001952">
    <property type="entry name" value="Alkaline_phosphatase"/>
</dbReference>
<gene>
    <name evidence="10" type="ORF">N784_05995</name>
</gene>
<feature type="binding site" evidence="8">
    <location>
        <position position="321"/>
    </location>
    <ligand>
        <name>Zn(2+)</name>
        <dbReference type="ChEBI" id="CHEBI:29105"/>
        <label>2</label>
    </ligand>
</feature>
<dbReference type="EMBL" id="AVPG01000016">
    <property type="protein sequence ID" value="KGX86113.1"/>
    <property type="molecule type" value="Genomic_DNA"/>
</dbReference>
<comment type="cofactor">
    <cofactor evidence="8">
        <name>Zn(2+)</name>
        <dbReference type="ChEBI" id="CHEBI:29105"/>
    </cofactor>
    <text evidence="8">Binds 2 Zn(2+) ions.</text>
</comment>
<protein>
    <submittedName>
        <fullName evidence="10">Alkaline phosphatase</fullName>
    </submittedName>
</protein>
<feature type="binding site" evidence="8">
    <location>
        <position position="320"/>
    </location>
    <ligand>
        <name>Zn(2+)</name>
        <dbReference type="ChEBI" id="CHEBI:29105"/>
        <label>2</label>
    </ligand>
</feature>
<feature type="binding site" evidence="8">
    <location>
        <position position="50"/>
    </location>
    <ligand>
        <name>Zn(2+)</name>
        <dbReference type="ChEBI" id="CHEBI:29105"/>
        <label>2</label>
    </ligand>
</feature>
<keyword evidence="3 8" id="KW-0479">Metal-binding</keyword>
<keyword evidence="11" id="KW-1185">Reference proteome</keyword>
<dbReference type="InterPro" id="IPR017850">
    <property type="entry name" value="Alkaline_phosphatase_core_sf"/>
</dbReference>
<dbReference type="Gene3D" id="3.40.720.10">
    <property type="entry name" value="Alkaline Phosphatase, subunit A"/>
    <property type="match status" value="1"/>
</dbReference>
<dbReference type="PANTHER" id="PTHR11596">
    <property type="entry name" value="ALKALINE PHOSPHATASE"/>
    <property type="match status" value="1"/>
</dbReference>
<evidence type="ECO:0000313" key="11">
    <source>
        <dbReference type="Proteomes" id="UP000030401"/>
    </source>
</evidence>
<accession>A0A0A5G4N5</accession>
<proteinExistence type="inferred from homology"/>
<keyword evidence="5 8" id="KW-0862">Zinc</keyword>
<dbReference type="PROSITE" id="PS00123">
    <property type="entry name" value="ALKALINE_PHOSPHATASE"/>
    <property type="match status" value="1"/>
</dbReference>
<dbReference type="OrthoDB" id="9794455at2"/>
<dbReference type="PANTHER" id="PTHR11596:SF5">
    <property type="entry name" value="ALKALINE PHOSPHATASE"/>
    <property type="match status" value="1"/>
</dbReference>
<evidence type="ECO:0000256" key="1">
    <source>
        <dbReference type="ARBA" id="ARBA00005984"/>
    </source>
</evidence>
<keyword evidence="6 8" id="KW-0460">Magnesium</keyword>